<dbReference type="RefSeq" id="WP_121203036.1">
    <property type="nucleotide sequence ID" value="NZ_RBZP01000001.1"/>
</dbReference>
<feature type="transmembrane region" description="Helical" evidence="6">
    <location>
        <begin position="300"/>
        <end position="318"/>
    </location>
</feature>
<keyword evidence="3 6" id="KW-0812">Transmembrane</keyword>
<dbReference type="PANTHER" id="PTHR30294:SF29">
    <property type="entry name" value="MULTIDRUG ABC TRANSPORTER PERMEASE YBHS-RELATED"/>
    <property type="match status" value="1"/>
</dbReference>
<evidence type="ECO:0000256" key="4">
    <source>
        <dbReference type="ARBA" id="ARBA00022989"/>
    </source>
</evidence>
<dbReference type="AlphaFoldDB" id="A0A495AF22"/>
<evidence type="ECO:0000256" key="2">
    <source>
        <dbReference type="ARBA" id="ARBA00022475"/>
    </source>
</evidence>
<feature type="transmembrane region" description="Helical" evidence="6">
    <location>
        <begin position="325"/>
        <end position="345"/>
    </location>
</feature>
<feature type="domain" description="ABC-2 type transporter transmembrane" evidence="7">
    <location>
        <begin position="24"/>
        <end position="395"/>
    </location>
</feature>
<evidence type="ECO:0000313" key="9">
    <source>
        <dbReference type="Proteomes" id="UP000269301"/>
    </source>
</evidence>
<evidence type="ECO:0000313" key="8">
    <source>
        <dbReference type="EMBL" id="RKQ37964.1"/>
    </source>
</evidence>
<dbReference type="EMBL" id="RBZP01000001">
    <property type="protein sequence ID" value="RKQ37964.1"/>
    <property type="molecule type" value="Genomic_DNA"/>
</dbReference>
<dbReference type="PANTHER" id="PTHR30294">
    <property type="entry name" value="MEMBRANE COMPONENT OF ABC TRANSPORTER YHHJ-RELATED"/>
    <property type="match status" value="1"/>
</dbReference>
<feature type="transmembrane region" description="Helical" evidence="6">
    <location>
        <begin position="381"/>
        <end position="401"/>
    </location>
</feature>
<dbReference type="GO" id="GO:0140359">
    <property type="term" value="F:ABC-type transporter activity"/>
    <property type="evidence" value="ECO:0007669"/>
    <property type="project" value="InterPro"/>
</dbReference>
<dbReference type="OrthoDB" id="2433097at2"/>
<evidence type="ECO:0000256" key="5">
    <source>
        <dbReference type="ARBA" id="ARBA00023136"/>
    </source>
</evidence>
<evidence type="ECO:0000256" key="6">
    <source>
        <dbReference type="SAM" id="Phobius"/>
    </source>
</evidence>
<dbReference type="Gene3D" id="3.40.1710.10">
    <property type="entry name" value="abc type-2 transporter like domain"/>
    <property type="match status" value="1"/>
</dbReference>
<keyword evidence="9" id="KW-1185">Reference proteome</keyword>
<dbReference type="InterPro" id="IPR051449">
    <property type="entry name" value="ABC-2_transporter_component"/>
</dbReference>
<dbReference type="GO" id="GO:0005886">
    <property type="term" value="C:plasma membrane"/>
    <property type="evidence" value="ECO:0007669"/>
    <property type="project" value="UniProtKB-SubCell"/>
</dbReference>
<dbReference type="InterPro" id="IPR013525">
    <property type="entry name" value="ABC2_TM"/>
</dbReference>
<dbReference type="Pfam" id="PF12698">
    <property type="entry name" value="ABC2_membrane_3"/>
    <property type="match status" value="1"/>
</dbReference>
<proteinExistence type="predicted"/>
<feature type="transmembrane region" description="Helical" evidence="6">
    <location>
        <begin position="258"/>
        <end position="280"/>
    </location>
</feature>
<sequence length="407" mass="46919">MKTIKHILLFIKNIVVQVKRKWISLPLLFVFPIIAVGLVITIIASFFYPDEQQPIQIGIVDLDESDETQLVTDLIEESSQLGSYIQVHKMKEKEAQESIGNNEISAYIIFPNKFTKSLYQGHPVELPIVGNPKKQMDSLLIREIIESVSRHIRASQANILTINYFAKELGMNDEQRNELVFEQFKEFVFYTLGSNQIVNERDITNQATTSPFHYFGMGFWFICLSIWLFIIYNYLYTDSHLRMKQRVRLYGVTELQQIIARIIVSMISSLLFCGILFFSIDKLLDFELSVPDYSKGIMLTVLYSITLLGILAIIEVVIVSNKLRLLAQSIVLLMSLVVSGAIIPVIYYPQWLQGLVTYSFTYETFYWLIEMLLNNRIFIDFLPISIMASIAISTLVGISLWKERVID</sequence>
<organism evidence="8 9">
    <name type="scientific">Oceanobacillus halophilus</name>
    <dbReference type="NCBI Taxonomy" id="930130"/>
    <lineage>
        <taxon>Bacteria</taxon>
        <taxon>Bacillati</taxon>
        <taxon>Bacillota</taxon>
        <taxon>Bacilli</taxon>
        <taxon>Bacillales</taxon>
        <taxon>Bacillaceae</taxon>
        <taxon>Oceanobacillus</taxon>
    </lineage>
</organism>
<keyword evidence="4 6" id="KW-1133">Transmembrane helix</keyword>
<keyword evidence="5 6" id="KW-0472">Membrane</keyword>
<name>A0A495AF22_9BACI</name>
<evidence type="ECO:0000256" key="1">
    <source>
        <dbReference type="ARBA" id="ARBA00004651"/>
    </source>
</evidence>
<reference evidence="8 9" key="1">
    <citation type="journal article" date="2016" name="Int. J. Syst. Evol. Microbiol.">
        <title>Oceanobacillus halophilus sp. nov., a novel moderately halophilic bacterium from a hypersaline lake.</title>
        <authorList>
            <person name="Amoozegar M.A."/>
            <person name="Bagheri M."/>
            <person name="Makhdoumi A."/>
            <person name="Nikou M.M."/>
            <person name="Fazeli S.A.S."/>
            <person name="Schumann P."/>
            <person name="Sproer C."/>
            <person name="Sanchez-Porro C."/>
            <person name="Ventosa A."/>
        </authorList>
    </citation>
    <scope>NUCLEOTIDE SEQUENCE [LARGE SCALE GENOMIC DNA]</scope>
    <source>
        <strain evidence="8 9">DSM 23996</strain>
    </source>
</reference>
<comment type="subcellular location">
    <subcellularLocation>
        <location evidence="1">Cell membrane</location>
        <topology evidence="1">Multi-pass membrane protein</topology>
    </subcellularLocation>
</comment>
<accession>A0A495AF22</accession>
<feature type="transmembrane region" description="Helical" evidence="6">
    <location>
        <begin position="27"/>
        <end position="48"/>
    </location>
</feature>
<feature type="transmembrane region" description="Helical" evidence="6">
    <location>
        <begin position="214"/>
        <end position="237"/>
    </location>
</feature>
<evidence type="ECO:0000259" key="7">
    <source>
        <dbReference type="Pfam" id="PF12698"/>
    </source>
</evidence>
<evidence type="ECO:0000256" key="3">
    <source>
        <dbReference type="ARBA" id="ARBA00022692"/>
    </source>
</evidence>
<dbReference type="Proteomes" id="UP000269301">
    <property type="component" value="Unassembled WGS sequence"/>
</dbReference>
<comment type="caution">
    <text evidence="8">The sequence shown here is derived from an EMBL/GenBank/DDBJ whole genome shotgun (WGS) entry which is preliminary data.</text>
</comment>
<protein>
    <submittedName>
        <fullName evidence="8">ABC transporter permease</fullName>
    </submittedName>
</protein>
<gene>
    <name evidence="8" type="ORF">D8M06_03980</name>
</gene>
<keyword evidence="2" id="KW-1003">Cell membrane</keyword>